<keyword evidence="2" id="KW-1185">Reference proteome</keyword>
<evidence type="ECO:0000313" key="2">
    <source>
        <dbReference type="Proteomes" id="UP000064189"/>
    </source>
</evidence>
<protein>
    <submittedName>
        <fullName evidence="1">Uncharacterized protein</fullName>
    </submittedName>
</protein>
<dbReference type="Proteomes" id="UP000064189">
    <property type="component" value="Unassembled WGS sequence"/>
</dbReference>
<sequence>MKMYKLIKEESFAYKKGTKFFLISHSEFIGVKSYVLLAEDLQGKIEVTEEELTGKFVSIH</sequence>
<dbReference type="AlphaFoldDB" id="A0A120GNY3"/>
<dbReference type="EMBL" id="LNNH01000031">
    <property type="protein sequence ID" value="KWW16645.1"/>
    <property type="molecule type" value="Genomic_DNA"/>
</dbReference>
<accession>A0A120GNY3</accession>
<organism evidence="1 2">
    <name type="scientific">Peribacillus simplex</name>
    <dbReference type="NCBI Taxonomy" id="1478"/>
    <lineage>
        <taxon>Bacteria</taxon>
        <taxon>Bacillati</taxon>
        <taxon>Bacillota</taxon>
        <taxon>Bacilli</taxon>
        <taxon>Bacillales</taxon>
        <taxon>Bacillaceae</taxon>
        <taxon>Peribacillus</taxon>
    </lineage>
</organism>
<name>A0A120GNY3_9BACI</name>
<comment type="caution">
    <text evidence="1">The sequence shown here is derived from an EMBL/GenBank/DDBJ whole genome shotgun (WGS) entry which is preliminary data.</text>
</comment>
<gene>
    <name evidence="1" type="ORF">AS888_23770</name>
</gene>
<evidence type="ECO:0000313" key="1">
    <source>
        <dbReference type="EMBL" id="KWW16645.1"/>
    </source>
</evidence>
<reference evidence="1 2" key="1">
    <citation type="submission" date="2015-11" db="EMBL/GenBank/DDBJ databases">
        <title>Genome Sequence of Bacillus simplex strain VanAntwerpen2.</title>
        <authorList>
            <person name="Couger M.B."/>
        </authorList>
    </citation>
    <scope>NUCLEOTIDE SEQUENCE [LARGE SCALE GENOMIC DNA]</scope>
    <source>
        <strain evidence="1 2">VanAntwerpen02</strain>
    </source>
</reference>
<proteinExistence type="predicted"/>